<organism evidence="3">
    <name type="scientific">marine metagenome</name>
    <dbReference type="NCBI Taxonomy" id="408172"/>
    <lineage>
        <taxon>unclassified sequences</taxon>
        <taxon>metagenomes</taxon>
        <taxon>ecological metagenomes</taxon>
    </lineage>
</organism>
<evidence type="ECO:0000313" key="3">
    <source>
        <dbReference type="EMBL" id="SUZ60869.1"/>
    </source>
</evidence>
<feature type="domain" description="PpiC" evidence="2">
    <location>
        <begin position="55"/>
        <end position="173"/>
    </location>
</feature>
<accession>A0A381P3H9</accession>
<evidence type="ECO:0000259" key="2">
    <source>
        <dbReference type="PROSITE" id="PS50198"/>
    </source>
</evidence>
<dbReference type="SUPFAM" id="SSF54534">
    <property type="entry name" value="FKBP-like"/>
    <property type="match status" value="1"/>
</dbReference>
<dbReference type="PROSITE" id="PS01096">
    <property type="entry name" value="PPIC_PPIASE_1"/>
    <property type="match status" value="1"/>
</dbReference>
<dbReference type="Pfam" id="PF00639">
    <property type="entry name" value="Rotamase"/>
    <property type="match status" value="1"/>
</dbReference>
<dbReference type="EMBL" id="UINC01000770">
    <property type="protein sequence ID" value="SUZ60869.1"/>
    <property type="molecule type" value="Genomic_DNA"/>
</dbReference>
<dbReference type="InterPro" id="IPR023058">
    <property type="entry name" value="PPIase_PpiC_CS"/>
</dbReference>
<sequence length="192" mass="22456">MSEQPKESEKTIYQRDKTAKEPKTIGDTPKQPVKPKPKIKKVFVPKKTTFTTDKPMEHRVRNIRLTSKESAKMIWEILIDFQNDLAKAEMDDPDKPFHDWEKVEKFFIRLAKKYSICQSKKLGGDLGWVYSDMTLPEQIITSELVDKIMKLEKFIIPDPIKSNLGFHILMICESQIHTPKEKPPEKESRPLF</sequence>
<dbReference type="Gene3D" id="3.10.50.40">
    <property type="match status" value="1"/>
</dbReference>
<dbReference type="GO" id="GO:0003755">
    <property type="term" value="F:peptidyl-prolyl cis-trans isomerase activity"/>
    <property type="evidence" value="ECO:0007669"/>
    <property type="project" value="InterPro"/>
</dbReference>
<reference evidence="3" key="1">
    <citation type="submission" date="2018-05" db="EMBL/GenBank/DDBJ databases">
        <authorList>
            <person name="Lanie J.A."/>
            <person name="Ng W.-L."/>
            <person name="Kazmierczak K.M."/>
            <person name="Andrzejewski T.M."/>
            <person name="Davidsen T.M."/>
            <person name="Wayne K.J."/>
            <person name="Tettelin H."/>
            <person name="Glass J.I."/>
            <person name="Rusch D."/>
            <person name="Podicherti R."/>
            <person name="Tsui H.-C.T."/>
            <person name="Winkler M.E."/>
        </authorList>
    </citation>
    <scope>NUCLEOTIDE SEQUENCE</scope>
</reference>
<feature type="region of interest" description="Disordered" evidence="1">
    <location>
        <begin position="1"/>
        <end position="37"/>
    </location>
</feature>
<dbReference type="InterPro" id="IPR046357">
    <property type="entry name" value="PPIase_dom_sf"/>
</dbReference>
<gene>
    <name evidence="3" type="ORF">METZ01_LOCUS13723</name>
</gene>
<proteinExistence type="predicted"/>
<dbReference type="InterPro" id="IPR000297">
    <property type="entry name" value="PPIase_PpiC"/>
</dbReference>
<dbReference type="PROSITE" id="PS50198">
    <property type="entry name" value="PPIC_PPIASE_2"/>
    <property type="match status" value="1"/>
</dbReference>
<protein>
    <recommendedName>
        <fullName evidence="2">PpiC domain-containing protein</fullName>
    </recommendedName>
</protein>
<evidence type="ECO:0000256" key="1">
    <source>
        <dbReference type="SAM" id="MobiDB-lite"/>
    </source>
</evidence>
<feature type="compositionally biased region" description="Basic and acidic residues" evidence="1">
    <location>
        <begin position="1"/>
        <end position="24"/>
    </location>
</feature>
<name>A0A381P3H9_9ZZZZ</name>
<dbReference type="AlphaFoldDB" id="A0A381P3H9"/>